<dbReference type="InterPro" id="IPR015943">
    <property type="entry name" value="WD40/YVTN_repeat-like_dom_sf"/>
</dbReference>
<gene>
    <name evidence="3" type="ORF">BST85_12890</name>
</gene>
<feature type="transmembrane region" description="Helical" evidence="2">
    <location>
        <begin position="36"/>
        <end position="56"/>
    </location>
</feature>
<feature type="transmembrane region" description="Helical" evidence="2">
    <location>
        <begin position="68"/>
        <end position="90"/>
    </location>
</feature>
<feature type="transmembrane region" description="Helical" evidence="2">
    <location>
        <begin position="123"/>
        <end position="143"/>
    </location>
</feature>
<feature type="transmembrane region" description="Helical" evidence="2">
    <location>
        <begin position="96"/>
        <end position="116"/>
    </location>
</feature>
<accession>A0A2S7KSU5</accession>
<dbReference type="RefSeq" id="WP_104813640.1">
    <property type="nucleotide sequence ID" value="NZ_MQUB01000001.1"/>
</dbReference>
<dbReference type="Proteomes" id="UP000239800">
    <property type="component" value="Unassembled WGS sequence"/>
</dbReference>
<comment type="caution">
    <text evidence="3">The sequence shown here is derived from an EMBL/GenBank/DDBJ whole genome shotgun (WGS) entry which is preliminary data.</text>
</comment>
<keyword evidence="2" id="KW-0472">Membrane</keyword>
<protein>
    <submittedName>
        <fullName evidence="3">Uncharacterized protein</fullName>
    </submittedName>
</protein>
<dbReference type="Gene3D" id="2.130.10.10">
    <property type="entry name" value="YVTN repeat-like/Quinoprotein amine dehydrogenase"/>
    <property type="match status" value="4"/>
</dbReference>
<keyword evidence="1" id="KW-0597">Phosphoprotein</keyword>
<keyword evidence="2" id="KW-0812">Transmembrane</keyword>
<evidence type="ECO:0000313" key="4">
    <source>
        <dbReference type="Proteomes" id="UP000239800"/>
    </source>
</evidence>
<evidence type="ECO:0000313" key="3">
    <source>
        <dbReference type="EMBL" id="PQB05694.1"/>
    </source>
</evidence>
<keyword evidence="4" id="KW-1185">Reference proteome</keyword>
<reference evidence="3 4" key="1">
    <citation type="submission" date="2016-11" db="EMBL/GenBank/DDBJ databases">
        <title>Trade-off between light-utilization and light-protection in marine flavobacteria.</title>
        <authorList>
            <person name="Kumagai Y."/>
        </authorList>
    </citation>
    <scope>NUCLEOTIDE SEQUENCE [LARGE SCALE GENOMIC DNA]</scope>
    <source>
        <strain evidence="3 4">NBRC 107741</strain>
    </source>
</reference>
<evidence type="ECO:0000256" key="1">
    <source>
        <dbReference type="ARBA" id="ARBA00022553"/>
    </source>
</evidence>
<feature type="transmembrane region" description="Helical" evidence="2">
    <location>
        <begin position="12"/>
        <end position="30"/>
    </location>
</feature>
<feature type="transmembrane region" description="Helical" evidence="2">
    <location>
        <begin position="155"/>
        <end position="175"/>
    </location>
</feature>
<organism evidence="3 4">
    <name type="scientific">Aureitalea marina</name>
    <dbReference type="NCBI Taxonomy" id="930804"/>
    <lineage>
        <taxon>Bacteria</taxon>
        <taxon>Pseudomonadati</taxon>
        <taxon>Bacteroidota</taxon>
        <taxon>Flavobacteriia</taxon>
        <taxon>Flavobacteriales</taxon>
        <taxon>Flavobacteriaceae</taxon>
        <taxon>Aureitalea</taxon>
    </lineage>
</organism>
<dbReference type="GO" id="GO:0000155">
    <property type="term" value="F:phosphorelay sensor kinase activity"/>
    <property type="evidence" value="ECO:0007669"/>
    <property type="project" value="TreeGrafter"/>
</dbReference>
<dbReference type="PANTHER" id="PTHR43547">
    <property type="entry name" value="TWO-COMPONENT HISTIDINE KINASE"/>
    <property type="match status" value="1"/>
</dbReference>
<dbReference type="Pfam" id="PF07494">
    <property type="entry name" value="Reg_prop"/>
    <property type="match status" value="4"/>
</dbReference>
<dbReference type="EMBL" id="MQUB01000001">
    <property type="protein sequence ID" value="PQB05694.1"/>
    <property type="molecule type" value="Genomic_DNA"/>
</dbReference>
<proteinExistence type="predicted"/>
<dbReference type="SUPFAM" id="SSF63829">
    <property type="entry name" value="Calcium-dependent phosphotriesterase"/>
    <property type="match status" value="1"/>
</dbReference>
<keyword evidence="2" id="KW-1133">Transmembrane helix</keyword>
<dbReference type="OrthoDB" id="799853at2"/>
<dbReference type="AlphaFoldDB" id="A0A2S7KSU5"/>
<dbReference type="PANTHER" id="PTHR43547:SF2">
    <property type="entry name" value="HYBRID SIGNAL TRANSDUCTION HISTIDINE KINASE C"/>
    <property type="match status" value="1"/>
</dbReference>
<evidence type="ECO:0000256" key="2">
    <source>
        <dbReference type="SAM" id="Phobius"/>
    </source>
</evidence>
<dbReference type="InterPro" id="IPR011110">
    <property type="entry name" value="Reg_prop"/>
</dbReference>
<name>A0A2S7KSU5_9FLAO</name>
<sequence>MHLQKKRLIRWAVFIVGVLMIPLIAMQFTSEINWDVMDFVIMGAVLSVIGLAYELIAQRANRTVYRIAFGIGLLGAFLLFWVNGAVGIIGNEAQDANLLYATVFAVGLIGALVSRFRPKGMSVTLYTAAIVTLLVPTVAIFVWPPSAISWSPGVVEVFLISAFFAGVFGVSGMLFDQAARGKELTIWSNPYLNLGSLNTLFRRSFILLFNKTEAIAPRVLIILLVSSTLFSCNGQSKTVKDVEVTDTLVRRSHLPTTPFDKPGGMAMLQPYNLESMIREFIRTMYQDRSGIFWFGTNSDGVIRHDGDTLYKFTAADGYKGSSVRAIAEDDAGNIWFGTSGGLNKWDGEKFTNYSTEAGLDNEEIWSVMIDSKGRIWVGSVDGLSHFDGERFRPFEYPKPEVKNARPMLSSDRVGPIMEDLDGKIWITTDGQGITIWDGANFDFLTTANGLPDNSVSSLFIDSRGLLWIGTMFGGISSFDGQNFTNYMQNGTIEGPETGGLLEDKQGNIWFSAEHFGVYKYDGSEFTNYTAKDGLATNGVLSLMLDDKGSIWFGHWPGISGFDGERFFDISEKKPWEE</sequence>